<dbReference type="SUPFAM" id="SSF51206">
    <property type="entry name" value="cAMP-binding domain-like"/>
    <property type="match status" value="1"/>
</dbReference>
<evidence type="ECO:0000313" key="7">
    <source>
        <dbReference type="Proteomes" id="UP000244081"/>
    </source>
</evidence>
<dbReference type="InterPro" id="IPR036390">
    <property type="entry name" value="WH_DNA-bd_sf"/>
</dbReference>
<dbReference type="Pfam" id="PF13545">
    <property type="entry name" value="HTH_Crp_2"/>
    <property type="match status" value="1"/>
</dbReference>
<evidence type="ECO:0000256" key="1">
    <source>
        <dbReference type="ARBA" id="ARBA00023015"/>
    </source>
</evidence>
<feature type="domain" description="Cyclic nucleotide-binding" evidence="4">
    <location>
        <begin position="16"/>
        <end position="136"/>
    </location>
</feature>
<gene>
    <name evidence="6" type="ORF">C8N35_101502</name>
</gene>
<keyword evidence="3" id="KW-0804">Transcription</keyword>
<dbReference type="GO" id="GO:0005829">
    <property type="term" value="C:cytosol"/>
    <property type="evidence" value="ECO:0007669"/>
    <property type="project" value="TreeGrafter"/>
</dbReference>
<dbReference type="InterPro" id="IPR014710">
    <property type="entry name" value="RmlC-like_jellyroll"/>
</dbReference>
<dbReference type="InterPro" id="IPR018490">
    <property type="entry name" value="cNMP-bd_dom_sf"/>
</dbReference>
<proteinExistence type="predicted"/>
<dbReference type="SUPFAM" id="SSF46785">
    <property type="entry name" value="Winged helix' DNA-binding domain"/>
    <property type="match status" value="1"/>
</dbReference>
<dbReference type="Pfam" id="PF00027">
    <property type="entry name" value="cNMP_binding"/>
    <property type="match status" value="1"/>
</dbReference>
<reference evidence="6 7" key="1">
    <citation type="submission" date="2018-04" db="EMBL/GenBank/DDBJ databases">
        <title>Genomic Encyclopedia of Archaeal and Bacterial Type Strains, Phase II (KMG-II): from individual species to whole genera.</title>
        <authorList>
            <person name="Goeker M."/>
        </authorList>
    </citation>
    <scope>NUCLEOTIDE SEQUENCE [LARGE SCALE GENOMIC DNA]</scope>
    <source>
        <strain evidence="6 7">DSM 23382</strain>
    </source>
</reference>
<evidence type="ECO:0000259" key="5">
    <source>
        <dbReference type="PROSITE" id="PS51063"/>
    </source>
</evidence>
<comment type="caution">
    <text evidence="6">The sequence shown here is derived from an EMBL/GenBank/DDBJ whole genome shotgun (WGS) entry which is preliminary data.</text>
</comment>
<dbReference type="AlphaFoldDB" id="A0A2T5VFD7"/>
<name>A0A2T5VFD7_9HYPH</name>
<keyword evidence="2" id="KW-0238">DNA-binding</keyword>
<evidence type="ECO:0000259" key="4">
    <source>
        <dbReference type="PROSITE" id="PS50042"/>
    </source>
</evidence>
<dbReference type="PANTHER" id="PTHR24567:SF68">
    <property type="entry name" value="DNA-BINDING TRANSCRIPTIONAL DUAL REGULATOR CRP"/>
    <property type="match status" value="1"/>
</dbReference>
<dbReference type="PANTHER" id="PTHR24567">
    <property type="entry name" value="CRP FAMILY TRANSCRIPTIONAL REGULATORY PROTEIN"/>
    <property type="match status" value="1"/>
</dbReference>
<dbReference type="Proteomes" id="UP000244081">
    <property type="component" value="Unassembled WGS sequence"/>
</dbReference>
<dbReference type="GO" id="GO:0003677">
    <property type="term" value="F:DNA binding"/>
    <property type="evidence" value="ECO:0007669"/>
    <property type="project" value="UniProtKB-KW"/>
</dbReference>
<sequence>MKSVGQCGRSLRSFGIFEKLSKGALDRLSAACHWSAYDDGEEIVPYLDDHDDVYFLASGTARVMLYSRTGKAVAFRIIEAGDIFGELAAIDHAPRSARVEASSACVVARLPAEIFRMAMRDEPCVMEAVARHLVSQVRELTARVFAFSTLSVKTRIQSEILRLAGDPPDDAVRVLIPRFPTHGDLAVRVSTHREAVTREIGSLARQGVLSRAGRDLEIIDIARLRAMVEEGESGE</sequence>
<evidence type="ECO:0000313" key="6">
    <source>
        <dbReference type="EMBL" id="PTW62459.1"/>
    </source>
</evidence>
<evidence type="ECO:0000256" key="2">
    <source>
        <dbReference type="ARBA" id="ARBA00023125"/>
    </source>
</evidence>
<dbReference type="CDD" id="cd00038">
    <property type="entry name" value="CAP_ED"/>
    <property type="match status" value="1"/>
</dbReference>
<dbReference type="InterPro" id="IPR000595">
    <property type="entry name" value="cNMP-bd_dom"/>
</dbReference>
<evidence type="ECO:0000256" key="3">
    <source>
        <dbReference type="ARBA" id="ARBA00023163"/>
    </source>
</evidence>
<dbReference type="InterPro" id="IPR036388">
    <property type="entry name" value="WH-like_DNA-bd_sf"/>
</dbReference>
<organism evidence="6 7">
    <name type="scientific">Breoghania corrubedonensis</name>
    <dbReference type="NCBI Taxonomy" id="665038"/>
    <lineage>
        <taxon>Bacteria</taxon>
        <taxon>Pseudomonadati</taxon>
        <taxon>Pseudomonadota</taxon>
        <taxon>Alphaproteobacteria</taxon>
        <taxon>Hyphomicrobiales</taxon>
        <taxon>Stappiaceae</taxon>
        <taxon>Breoghania</taxon>
    </lineage>
</organism>
<dbReference type="SMART" id="SM00100">
    <property type="entry name" value="cNMP"/>
    <property type="match status" value="1"/>
</dbReference>
<protein>
    <submittedName>
        <fullName evidence="6">CRP-like cAMP-binding protein</fullName>
    </submittedName>
</protein>
<keyword evidence="7" id="KW-1185">Reference proteome</keyword>
<dbReference type="Gene3D" id="2.60.120.10">
    <property type="entry name" value="Jelly Rolls"/>
    <property type="match status" value="1"/>
</dbReference>
<dbReference type="GO" id="GO:0003700">
    <property type="term" value="F:DNA-binding transcription factor activity"/>
    <property type="evidence" value="ECO:0007669"/>
    <property type="project" value="TreeGrafter"/>
</dbReference>
<dbReference type="Gene3D" id="1.10.10.10">
    <property type="entry name" value="Winged helix-like DNA-binding domain superfamily/Winged helix DNA-binding domain"/>
    <property type="match status" value="1"/>
</dbReference>
<feature type="domain" description="HTH crp-type" evidence="5">
    <location>
        <begin position="150"/>
        <end position="222"/>
    </location>
</feature>
<keyword evidence="1" id="KW-0805">Transcription regulation</keyword>
<dbReference type="InterPro" id="IPR050397">
    <property type="entry name" value="Env_Response_Regulators"/>
</dbReference>
<dbReference type="PROSITE" id="PS50042">
    <property type="entry name" value="CNMP_BINDING_3"/>
    <property type="match status" value="1"/>
</dbReference>
<dbReference type="InterPro" id="IPR012318">
    <property type="entry name" value="HTH_CRP"/>
</dbReference>
<accession>A0A2T5VFD7</accession>
<dbReference type="PROSITE" id="PS51063">
    <property type="entry name" value="HTH_CRP_2"/>
    <property type="match status" value="1"/>
</dbReference>
<dbReference type="EMBL" id="QAYG01000001">
    <property type="protein sequence ID" value="PTW62459.1"/>
    <property type="molecule type" value="Genomic_DNA"/>
</dbReference>